<dbReference type="PROSITE" id="PS51519">
    <property type="entry name" value="RWP_RK"/>
    <property type="match status" value="1"/>
</dbReference>
<dbReference type="InterPro" id="IPR003035">
    <property type="entry name" value="RWP-RK_dom"/>
</dbReference>
<evidence type="ECO:0000259" key="5">
    <source>
        <dbReference type="PROSITE" id="PS51519"/>
    </source>
</evidence>
<proteinExistence type="predicted"/>
<evidence type="ECO:0000256" key="2">
    <source>
        <dbReference type="ARBA" id="ARBA00023125"/>
    </source>
</evidence>
<protein>
    <recommendedName>
        <fullName evidence="5">RWP-RK domain-containing protein</fullName>
    </recommendedName>
</protein>
<evidence type="ECO:0000313" key="7">
    <source>
        <dbReference type="Proteomes" id="UP001279734"/>
    </source>
</evidence>
<dbReference type="PANTHER" id="PTHR48460:SF1">
    <property type="entry name" value="RWP-RK DOMAIN-CONTAINING PROTEIN"/>
    <property type="match status" value="1"/>
</dbReference>
<keyword evidence="7" id="KW-1185">Reference proteome</keyword>
<comment type="caution">
    <text evidence="6">The sequence shown here is derived from an EMBL/GenBank/DDBJ whole genome shotgun (WGS) entry which is preliminary data.</text>
</comment>
<dbReference type="AlphaFoldDB" id="A0AAD3P6Z3"/>
<dbReference type="GO" id="GO:0003677">
    <property type="term" value="F:DNA binding"/>
    <property type="evidence" value="ECO:0007669"/>
    <property type="project" value="UniProtKB-KW"/>
</dbReference>
<keyword evidence="4" id="KW-0539">Nucleus</keyword>
<keyword evidence="1" id="KW-0805">Transcription regulation</keyword>
<evidence type="ECO:0000256" key="4">
    <source>
        <dbReference type="ARBA" id="ARBA00023242"/>
    </source>
</evidence>
<evidence type="ECO:0000313" key="6">
    <source>
        <dbReference type="EMBL" id="GMH00070.1"/>
    </source>
</evidence>
<dbReference type="Pfam" id="PF02042">
    <property type="entry name" value="RWP-RK"/>
    <property type="match status" value="1"/>
</dbReference>
<sequence length="250" mass="27749">MNLQQKSNLEQCLSFEDVSKLFSLPLSEAADILGVSTSVLKTICNENGLERWPNRKYLAGKTIEEIKKEAARGKSKASSNAVAGSAVSSLGSPLKGKTSRPFVEMSKSLGFTQHLGNRKGLTVETSALLDEFKHGFPSNGLLISNFKWWGDGTPDTREGRSEIDSETVQEDKCRSEEQVDDGVSECMKKAEVRVDKCFNDKQGTVSLTALRKQAVDEGRQALKLGVWKDHGFDSLEKKERILLYRLFRIS</sequence>
<keyword evidence="2" id="KW-0238">DNA-binding</keyword>
<evidence type="ECO:0000256" key="3">
    <source>
        <dbReference type="ARBA" id="ARBA00023163"/>
    </source>
</evidence>
<keyword evidence="3" id="KW-0804">Transcription</keyword>
<accession>A0AAD3P6Z3</accession>
<dbReference type="PANTHER" id="PTHR48460">
    <property type="entry name" value="RWP-RK DOMAIN-CONTAINING PROTEIN"/>
    <property type="match status" value="1"/>
</dbReference>
<dbReference type="Proteomes" id="UP001279734">
    <property type="component" value="Unassembled WGS sequence"/>
</dbReference>
<evidence type="ECO:0000256" key="1">
    <source>
        <dbReference type="ARBA" id="ARBA00023015"/>
    </source>
</evidence>
<dbReference type="EMBL" id="BSYO01000001">
    <property type="protein sequence ID" value="GMH00070.1"/>
    <property type="molecule type" value="Genomic_DNA"/>
</dbReference>
<reference evidence="6" key="1">
    <citation type="submission" date="2023-05" db="EMBL/GenBank/DDBJ databases">
        <title>Nepenthes gracilis genome sequencing.</title>
        <authorList>
            <person name="Fukushima K."/>
        </authorList>
    </citation>
    <scope>NUCLEOTIDE SEQUENCE</scope>
    <source>
        <strain evidence="6">SING2019-196</strain>
    </source>
</reference>
<feature type="domain" description="RWP-RK" evidence="5">
    <location>
        <begin position="1"/>
        <end position="81"/>
    </location>
</feature>
<gene>
    <name evidence="6" type="ORF">Nepgr_001909</name>
</gene>
<organism evidence="6 7">
    <name type="scientific">Nepenthes gracilis</name>
    <name type="common">Slender pitcher plant</name>
    <dbReference type="NCBI Taxonomy" id="150966"/>
    <lineage>
        <taxon>Eukaryota</taxon>
        <taxon>Viridiplantae</taxon>
        <taxon>Streptophyta</taxon>
        <taxon>Embryophyta</taxon>
        <taxon>Tracheophyta</taxon>
        <taxon>Spermatophyta</taxon>
        <taxon>Magnoliopsida</taxon>
        <taxon>eudicotyledons</taxon>
        <taxon>Gunneridae</taxon>
        <taxon>Pentapetalae</taxon>
        <taxon>Caryophyllales</taxon>
        <taxon>Nepenthaceae</taxon>
        <taxon>Nepenthes</taxon>
    </lineage>
</organism>
<name>A0AAD3P6Z3_NEPGR</name>